<comment type="caution">
    <text evidence="2">The sequence shown here is derived from an EMBL/GenBank/DDBJ whole genome shotgun (WGS) entry which is preliminary data.</text>
</comment>
<feature type="region of interest" description="Disordered" evidence="1">
    <location>
        <begin position="342"/>
        <end position="364"/>
    </location>
</feature>
<feature type="region of interest" description="Disordered" evidence="1">
    <location>
        <begin position="293"/>
        <end position="315"/>
    </location>
</feature>
<protein>
    <submittedName>
        <fullName evidence="2">Uncharacterized protein</fullName>
    </submittedName>
</protein>
<dbReference type="EMBL" id="MU167276">
    <property type="protein sequence ID" value="KAG0145451.1"/>
    <property type="molecule type" value="Genomic_DNA"/>
</dbReference>
<gene>
    <name evidence="2" type="ORF">CROQUDRAFT_658629</name>
</gene>
<evidence type="ECO:0000256" key="1">
    <source>
        <dbReference type="SAM" id="MobiDB-lite"/>
    </source>
</evidence>
<keyword evidence="3" id="KW-1185">Reference proteome</keyword>
<reference evidence="2" key="1">
    <citation type="submission" date="2013-11" db="EMBL/GenBank/DDBJ databases">
        <title>Genome sequence of the fusiform rust pathogen reveals effectors for host alternation and coevolution with pine.</title>
        <authorList>
            <consortium name="DOE Joint Genome Institute"/>
            <person name="Smith K."/>
            <person name="Pendleton A."/>
            <person name="Kubisiak T."/>
            <person name="Anderson C."/>
            <person name="Salamov A."/>
            <person name="Aerts A."/>
            <person name="Riley R."/>
            <person name="Clum A."/>
            <person name="Lindquist E."/>
            <person name="Ence D."/>
            <person name="Campbell M."/>
            <person name="Kronenberg Z."/>
            <person name="Feau N."/>
            <person name="Dhillon B."/>
            <person name="Hamelin R."/>
            <person name="Burleigh J."/>
            <person name="Smith J."/>
            <person name="Yandell M."/>
            <person name="Nelson C."/>
            <person name="Grigoriev I."/>
            <person name="Davis J."/>
        </authorList>
    </citation>
    <scope>NUCLEOTIDE SEQUENCE</scope>
    <source>
        <strain evidence="2">G11</strain>
    </source>
</reference>
<dbReference type="OrthoDB" id="2503839at2759"/>
<evidence type="ECO:0000313" key="2">
    <source>
        <dbReference type="EMBL" id="KAG0145451.1"/>
    </source>
</evidence>
<dbReference type="Proteomes" id="UP000886653">
    <property type="component" value="Unassembled WGS sequence"/>
</dbReference>
<evidence type="ECO:0000313" key="3">
    <source>
        <dbReference type="Proteomes" id="UP000886653"/>
    </source>
</evidence>
<proteinExistence type="predicted"/>
<feature type="region of interest" description="Disordered" evidence="1">
    <location>
        <begin position="515"/>
        <end position="538"/>
    </location>
</feature>
<sequence>MSHSTPPLTPLTAQSGLSLPPILPHHIVGAAYALAPLDDLHLAHIVHSIKPPAPTWSFQPFGSDPASCPSIESNDRLRTDELADLSAPEAERLHAAYDIEDHLDSSPDRLLVFGPPTSLSDVLQEVRTVLETKAAKNISTHQAASGLQKPASAADPASTPRYNREAEVYVARLWVQPFEGPSGSYKWEKGGADLMRFELAQNQAEEGPILINWSPVEVALSQALEFGHQLLALLHLRQFDELLSTVSGLAGANFRPIDPIIWLVDPVEYAHAQLRETTEWGWSEHHVDRHHLAAPSALSSDRPHSRTRRSSKEMFNKLHKPLSRSQLSQEIWMTCETDLTTRSHPSHKAEQSVQPASKPALSTPDRLPDWLDELLDHRLPRVLALPDGCLSHELLRHPQPTSSFAHSLEPASTSSHAPSRTSATFDALLSPLDALHSPLNTLSSPSDLPQSFSSPLLLRSADMTRANSVHSTDLHYIPNPAGEQVHADGSPLKYYPCKACAEHAFKIALSHRLNEMGGKSSAGPRRKKVEGGGGSVREPIGLGIKGRAVKEAMDREDDEFLDKIGLCPDAKRPQPGFGPELGTGCCGKSGRLGWDEGEAVDDGEL</sequence>
<name>A0A9P6NEQ0_9BASI</name>
<organism evidence="2 3">
    <name type="scientific">Cronartium quercuum f. sp. fusiforme G11</name>
    <dbReference type="NCBI Taxonomy" id="708437"/>
    <lineage>
        <taxon>Eukaryota</taxon>
        <taxon>Fungi</taxon>
        <taxon>Dikarya</taxon>
        <taxon>Basidiomycota</taxon>
        <taxon>Pucciniomycotina</taxon>
        <taxon>Pucciniomycetes</taxon>
        <taxon>Pucciniales</taxon>
        <taxon>Coleosporiaceae</taxon>
        <taxon>Cronartium</taxon>
    </lineage>
</organism>
<dbReference type="AlphaFoldDB" id="A0A9P6NEQ0"/>
<accession>A0A9P6NEQ0</accession>